<dbReference type="EMBL" id="CP089983">
    <property type="protein sequence ID" value="WXB02271.1"/>
    <property type="molecule type" value="Genomic_DNA"/>
</dbReference>
<evidence type="ECO:0000313" key="3">
    <source>
        <dbReference type="EMBL" id="WXB02271.1"/>
    </source>
</evidence>
<evidence type="ECO:0000256" key="1">
    <source>
        <dbReference type="ARBA" id="ARBA00023002"/>
    </source>
</evidence>
<dbReference type="SUPFAM" id="SSF51905">
    <property type="entry name" value="FAD/NAD(P)-binding domain"/>
    <property type="match status" value="1"/>
</dbReference>
<accession>A0ABZ2KUA4</accession>
<gene>
    <name evidence="3" type="ORF">LVJ94_35810</name>
</gene>
<keyword evidence="1" id="KW-0560">Oxidoreductase</keyword>
<evidence type="ECO:0000313" key="4">
    <source>
        <dbReference type="Proteomes" id="UP001374803"/>
    </source>
</evidence>
<organism evidence="3 4">
    <name type="scientific">Pendulispora rubella</name>
    <dbReference type="NCBI Taxonomy" id="2741070"/>
    <lineage>
        <taxon>Bacteria</taxon>
        <taxon>Pseudomonadati</taxon>
        <taxon>Myxococcota</taxon>
        <taxon>Myxococcia</taxon>
        <taxon>Myxococcales</taxon>
        <taxon>Sorangiineae</taxon>
        <taxon>Pendulisporaceae</taxon>
        <taxon>Pendulispora</taxon>
    </lineage>
</organism>
<dbReference type="Proteomes" id="UP001374803">
    <property type="component" value="Chromosome"/>
</dbReference>
<dbReference type="SUPFAM" id="SSF54373">
    <property type="entry name" value="FAD-linked reductases, C-terminal domain"/>
    <property type="match status" value="1"/>
</dbReference>
<name>A0ABZ2KUA4_9BACT</name>
<feature type="domain" description="FAD dependent oxidoreductase" evidence="2">
    <location>
        <begin position="4"/>
        <end position="398"/>
    </location>
</feature>
<proteinExistence type="predicted"/>
<dbReference type="RefSeq" id="WP_394831897.1">
    <property type="nucleotide sequence ID" value="NZ_CP089929.1"/>
</dbReference>
<dbReference type="Gene3D" id="3.30.9.10">
    <property type="entry name" value="D-Amino Acid Oxidase, subunit A, domain 2"/>
    <property type="match status" value="1"/>
</dbReference>
<dbReference type="PANTHER" id="PTHR13847:SF289">
    <property type="entry name" value="GLYCINE OXIDASE"/>
    <property type="match status" value="1"/>
</dbReference>
<dbReference type="Pfam" id="PF01266">
    <property type="entry name" value="DAO"/>
    <property type="match status" value="1"/>
</dbReference>
<sequence length="418" mass="44673">MSKHVVVVGAGVVGLSVAYYAAKKGHRVTVLDRAAGPGEGCSYVNAGMVVPSHFVPLAAPGMVALGLRWMWNPESPFYVRPRLRADLFDWGIKFWRASNAARVQLAAPLLSHLHRASRRCFEELDALLLPGAMGLVKNGLLMLCQTEHGLAEEAAIAEQARALDIPATVLDAAQLAALEPDVRMEVTGGVHYPMDCHLTPAKLMHALLSYNEKAGVQVLWGTDVTGFRTAGRRIEAVVTGAGEHTGDEYVLCAGVWSAKVGRELGLAIPMEAGKGYSLTLPNPRRLPRTCAILTEARVAVTPMGSALRFGGTMELSGIDTSIDAVRVRGIVRAATRYYPEFTDGDFDGVPPSCGLRPCSPDGLPYVGRSSRHDNLCTATGHAMMGISLGPITGKLVAEIVSGETPSMDIRALSPDRYH</sequence>
<dbReference type="InterPro" id="IPR036188">
    <property type="entry name" value="FAD/NAD-bd_sf"/>
</dbReference>
<evidence type="ECO:0000259" key="2">
    <source>
        <dbReference type="Pfam" id="PF01266"/>
    </source>
</evidence>
<dbReference type="PANTHER" id="PTHR13847">
    <property type="entry name" value="SARCOSINE DEHYDROGENASE-RELATED"/>
    <property type="match status" value="1"/>
</dbReference>
<dbReference type="Gene3D" id="3.50.50.60">
    <property type="entry name" value="FAD/NAD(P)-binding domain"/>
    <property type="match status" value="2"/>
</dbReference>
<reference evidence="3" key="1">
    <citation type="submission" date="2021-12" db="EMBL/GenBank/DDBJ databases">
        <title>Discovery of the Pendulisporaceae a myxobacterial family with distinct sporulation behavior and unique specialized metabolism.</title>
        <authorList>
            <person name="Garcia R."/>
            <person name="Popoff A."/>
            <person name="Bader C.D."/>
            <person name="Loehr J."/>
            <person name="Walesch S."/>
            <person name="Walt C."/>
            <person name="Boldt J."/>
            <person name="Bunk B."/>
            <person name="Haeckl F.J.F.P.J."/>
            <person name="Gunesch A.P."/>
            <person name="Birkelbach J."/>
            <person name="Nuebel U."/>
            <person name="Pietschmann T."/>
            <person name="Bach T."/>
            <person name="Mueller R."/>
        </authorList>
    </citation>
    <scope>NUCLEOTIDE SEQUENCE</scope>
    <source>
        <strain evidence="3">MSr11367</strain>
    </source>
</reference>
<dbReference type="InterPro" id="IPR006076">
    <property type="entry name" value="FAD-dep_OxRdtase"/>
</dbReference>
<keyword evidence="4" id="KW-1185">Reference proteome</keyword>
<protein>
    <submittedName>
        <fullName evidence="3">FAD-dependent oxidoreductase</fullName>
    </submittedName>
</protein>